<evidence type="ECO:0000256" key="1">
    <source>
        <dbReference type="SAM" id="MobiDB-lite"/>
    </source>
</evidence>
<feature type="compositionally biased region" description="Basic and acidic residues" evidence="1">
    <location>
        <begin position="43"/>
        <end position="54"/>
    </location>
</feature>
<protein>
    <recommendedName>
        <fullName evidence="3">YbdD/YjiX family protein</fullName>
    </recommendedName>
</protein>
<dbReference type="EMBL" id="CADCTI010000230">
    <property type="protein sequence ID" value="CAA9263136.1"/>
    <property type="molecule type" value="Genomic_DNA"/>
</dbReference>
<gene>
    <name evidence="2" type="ORF">AVDCRST_MAG57-2782</name>
</gene>
<dbReference type="InterPro" id="IPR007423">
    <property type="entry name" value="Sel_put"/>
</dbReference>
<accession>A0A6J4IY80</accession>
<sequence length="62" mass="7453">MTAAVVRAWRGVRWYLREFTGEANWDRYLEHCTVHGHTPMSRREFERRRSDAAEKNPISRCC</sequence>
<organism evidence="2">
    <name type="scientific">uncultured Blastococcus sp</name>
    <dbReference type="NCBI Taxonomy" id="217144"/>
    <lineage>
        <taxon>Bacteria</taxon>
        <taxon>Bacillati</taxon>
        <taxon>Actinomycetota</taxon>
        <taxon>Actinomycetes</taxon>
        <taxon>Geodermatophilales</taxon>
        <taxon>Geodermatophilaceae</taxon>
        <taxon>Blastococcus</taxon>
        <taxon>environmental samples</taxon>
    </lineage>
</organism>
<evidence type="ECO:0000313" key="2">
    <source>
        <dbReference type="EMBL" id="CAA9263136.1"/>
    </source>
</evidence>
<dbReference type="AlphaFoldDB" id="A0A6J4IY80"/>
<evidence type="ECO:0008006" key="3">
    <source>
        <dbReference type="Google" id="ProtNLM"/>
    </source>
</evidence>
<dbReference type="Pfam" id="PF04328">
    <property type="entry name" value="Sel_put"/>
    <property type="match status" value="1"/>
</dbReference>
<proteinExistence type="predicted"/>
<feature type="region of interest" description="Disordered" evidence="1">
    <location>
        <begin position="43"/>
        <end position="62"/>
    </location>
</feature>
<reference evidence="2" key="1">
    <citation type="submission" date="2020-02" db="EMBL/GenBank/DDBJ databases">
        <authorList>
            <person name="Meier V. D."/>
        </authorList>
    </citation>
    <scope>NUCLEOTIDE SEQUENCE</scope>
    <source>
        <strain evidence="2">AVDCRST_MAG57</strain>
    </source>
</reference>
<name>A0A6J4IY80_9ACTN</name>